<evidence type="ECO:0000256" key="2">
    <source>
        <dbReference type="SAM" id="MobiDB-lite"/>
    </source>
</evidence>
<sequence>MVRWKMNKLGFLNFWLYDQEEFPLHDGHILLRGNNAAGKSITTQSFIPFILDGDRRPERLDPFGSRDRKMEFYLLGDNERDESTGYLYLEFRKPGVEEYRTIGVGMRAQKGKGIDFWGFCLRDGRRIGPDGVQLYESAGQQKMPLTKKKLRGLISDPDCWAESQTKYKEMVNNQIFGFRDIRQYDQLVQLLILVRAPKLSKDFRPSEVKKILNESLQVLTDEDLSAMVNTMEQMDNLESTMQGYSTAIKDARIIQKEYTRYNQYILGGKAQAYLDARNRTRSLSSQLQEAENKKKDAERQLEEQGERKRQSALLLERARAQRLSMGEDDLSAKQDRLSQMEKECGRLEKRLAQGQGQLEKIEDNIQKKEVQLRQIDRDEADARAALRLSLRDLNDQNELLLLGQEHAQYVHSLQAERLKEKDAPTLLEEALQQRGRQIEAVLDCLRQTEAARGRYDAACQALDQAETAAQEAERQVRDAQAREREERDELIEAFARRREQNTQLDIPQEIWLEIRQSLNTYSTPADWTPIRNQLDDCERKTASALQGEQLQAERGLSELEKEHRELEYRRRQIESQPEPIPPRRAQTEAARIQLMMRGVPCAPVYELLDFAPGLSRERQALLEAQLLDAGLLDALVVPDGRLSEIQELLAEYPDRFLVPGPAVADPIDSLIPDKAGRFPQEAAACLRSISRSDLNAETALLEDGRFRCGMIRGYSRAEGPAGFVGAAARAENRRRQLQALEEELTRLAADIQEARRKVDDCKVRLEQLRQERSQMPTAEELDQALMRLGRARNAFQQAEGEKKRCLDQEQKTKQAWAALEQESRSRSAGLPYEKTVEAYQEAREAANGYRDILAKVNRKRGDLISAISSGQATRDIIDNLRDQADDKKKDNDDTQESIFTQQAGIQELRDFLSRPENQARARRLAELDREIQVQDQENRDAEKQCIRLEGERNSADEIIRQRKQRLTEAEMDEQDLERYFAEDLDLGFVTLDRERGLEECARQAASRVQASDRGRTVAEMGEAISSNFQRYRGSLSNYHPEIKMWFGAPGKPAQLRQRYVIVLKKNGKELSLYGFIQSLQSDIDTTGNLLEDKDRDLFEDILTDTVSHTLRARIEESAQWTRNMTGLMAKLTTSMGLNFSLDWKEKKSEGTGELDTAQLVTFLNKDRALLTPEDSQRVSGHFRSKMKRAREEAHIQGIAVNYADLIRSVLDYRSWYEFHLFYQRGDSGKKELTDRVFNRFSGGEKAMSMYVPLFAAVSAQYLKGGDACPRLMALDEAFAGVDDQNISAMFELMEILEFDYIINSQVLWGCYACVTDLDIAEMYHPANAPVVTILHYHWNGAQRTLEDGEG</sequence>
<name>A0ABV1E5A1_9FIRM</name>
<keyword evidence="1" id="KW-0175">Coiled coil</keyword>
<reference evidence="3 4" key="1">
    <citation type="submission" date="2024-03" db="EMBL/GenBank/DDBJ databases">
        <title>Human intestinal bacterial collection.</title>
        <authorList>
            <person name="Pauvert C."/>
            <person name="Hitch T.C.A."/>
            <person name="Clavel T."/>
        </authorList>
    </citation>
    <scope>NUCLEOTIDE SEQUENCE [LARGE SCALE GENOMIC DNA]</scope>
    <source>
        <strain evidence="3 4">CLA-AP-H29</strain>
    </source>
</reference>
<dbReference type="InterPro" id="IPR027417">
    <property type="entry name" value="P-loop_NTPase"/>
</dbReference>
<dbReference type="RefSeq" id="WP_349230997.1">
    <property type="nucleotide sequence ID" value="NZ_JBBMFK010000003.1"/>
</dbReference>
<gene>
    <name evidence="3" type="ORF">WMO64_03305</name>
</gene>
<organism evidence="3 4">
    <name type="scientific">Pseudoflavonifractor intestinihominis</name>
    <dbReference type="NCBI Taxonomy" id="3133171"/>
    <lineage>
        <taxon>Bacteria</taxon>
        <taxon>Bacillati</taxon>
        <taxon>Bacillota</taxon>
        <taxon>Clostridia</taxon>
        <taxon>Eubacteriales</taxon>
        <taxon>Oscillospiraceae</taxon>
        <taxon>Pseudoflavonifractor</taxon>
    </lineage>
</organism>
<dbReference type="NCBIfam" id="TIGR02680">
    <property type="entry name" value="TIGR02680 family protein"/>
    <property type="match status" value="1"/>
</dbReference>
<protein>
    <submittedName>
        <fullName evidence="3">TIGR02680 family protein</fullName>
    </submittedName>
</protein>
<feature type="compositionally biased region" description="Basic and acidic residues" evidence="2">
    <location>
        <begin position="290"/>
        <end position="309"/>
    </location>
</feature>
<evidence type="ECO:0000256" key="1">
    <source>
        <dbReference type="SAM" id="Coils"/>
    </source>
</evidence>
<dbReference type="Pfam" id="PF13558">
    <property type="entry name" value="SbcC_Walker_B"/>
    <property type="match status" value="1"/>
</dbReference>
<feature type="region of interest" description="Disordered" evidence="2">
    <location>
        <begin position="285"/>
        <end position="310"/>
    </location>
</feature>
<feature type="coiled-coil region" evidence="1">
    <location>
        <begin position="455"/>
        <end position="489"/>
    </location>
</feature>
<evidence type="ECO:0000313" key="4">
    <source>
        <dbReference type="Proteomes" id="UP001464378"/>
    </source>
</evidence>
<feature type="coiled-coil region" evidence="1">
    <location>
        <begin position="924"/>
        <end position="958"/>
    </location>
</feature>
<feature type="coiled-coil region" evidence="1">
    <location>
        <begin position="839"/>
        <end position="897"/>
    </location>
</feature>
<dbReference type="Proteomes" id="UP001464378">
    <property type="component" value="Unassembled WGS sequence"/>
</dbReference>
<dbReference type="Gene3D" id="3.40.50.300">
    <property type="entry name" value="P-loop containing nucleotide triphosphate hydrolases"/>
    <property type="match status" value="1"/>
</dbReference>
<proteinExistence type="predicted"/>
<feature type="coiled-coil region" evidence="1">
    <location>
        <begin position="542"/>
        <end position="576"/>
    </location>
</feature>
<comment type="caution">
    <text evidence="3">The sequence shown here is derived from an EMBL/GenBank/DDBJ whole genome shotgun (WGS) entry which is preliminary data.</text>
</comment>
<accession>A0ABV1E5A1</accession>
<evidence type="ECO:0000313" key="3">
    <source>
        <dbReference type="EMBL" id="MEQ2442491.1"/>
    </source>
</evidence>
<feature type="coiled-coil region" evidence="1">
    <location>
        <begin position="723"/>
        <end position="801"/>
    </location>
</feature>
<dbReference type="EMBL" id="JBBMFK010000003">
    <property type="protein sequence ID" value="MEQ2442491.1"/>
    <property type="molecule type" value="Genomic_DNA"/>
</dbReference>
<keyword evidence="4" id="KW-1185">Reference proteome</keyword>
<dbReference type="InterPro" id="IPR013496">
    <property type="entry name" value="CHP02680"/>
</dbReference>
<dbReference type="SUPFAM" id="SSF52540">
    <property type="entry name" value="P-loop containing nucleoside triphosphate hydrolases"/>
    <property type="match status" value="1"/>
</dbReference>